<evidence type="ECO:0000256" key="2">
    <source>
        <dbReference type="SAM" id="Phobius"/>
    </source>
</evidence>
<gene>
    <name evidence="3" type="ORF">SCHPADRAFT_405570</name>
</gene>
<dbReference type="AlphaFoldDB" id="A0A0H2RLB0"/>
<feature type="transmembrane region" description="Helical" evidence="2">
    <location>
        <begin position="319"/>
        <end position="336"/>
    </location>
</feature>
<dbReference type="Proteomes" id="UP000053477">
    <property type="component" value="Unassembled WGS sequence"/>
</dbReference>
<feature type="transmembrane region" description="Helical" evidence="2">
    <location>
        <begin position="429"/>
        <end position="447"/>
    </location>
</feature>
<evidence type="ECO:0000313" key="4">
    <source>
        <dbReference type="Proteomes" id="UP000053477"/>
    </source>
</evidence>
<evidence type="ECO:0000256" key="1">
    <source>
        <dbReference type="SAM" id="MobiDB-lite"/>
    </source>
</evidence>
<dbReference type="EMBL" id="KQ085973">
    <property type="protein sequence ID" value="KLO12659.1"/>
    <property type="molecule type" value="Genomic_DNA"/>
</dbReference>
<accession>A0A0H2RLB0</accession>
<feature type="transmembrane region" description="Helical" evidence="2">
    <location>
        <begin position="203"/>
        <end position="225"/>
    </location>
</feature>
<dbReference type="PANTHER" id="PTHR35041">
    <property type="entry name" value="MEDIATOR OF RNA POLYMERASE II TRANSCRIPTION SUBUNIT 1"/>
    <property type="match status" value="1"/>
</dbReference>
<feature type="transmembrane region" description="Helical" evidence="2">
    <location>
        <begin position="370"/>
        <end position="392"/>
    </location>
</feature>
<dbReference type="InParanoid" id="A0A0H2RLB0"/>
<sequence>MRPVRTFRRSSRIKARLAAKDPPTDSPYLIWDFGKPNFGATFTFLSQDLVKGAAQATNCTVFNASYDVEVKLEGGVPSVHIWNVVPESILVYGSFLGLYAHAALDWLEGTVYAGPGGNFDASQMGDIRVQDNTFFVITQEGNHTWGSTVVDFLTSYMHNVSVSLLSGNIYYGVSNDSTTNLIYVNSTCSSTFAVYNYDSFRLLSVYITALFVSTVIGIFGSRLALRNGRKEKLLFSHVIRIGLNDTLFRASGRLEADTLVRLSHALGDETGSLLPDGGDEDSKTETQNTTSRFQGLRSDQVTSKLSNLRTLFVSGEWKMVLLIAAALCCMVMHHFYNRFLEGKVPTSSVGVPSLSHWATDQSVVSDVGIALGYAGQTLLATTIAICTTQIFWRSLRSRAITIAVIDALEVVQDNPFSLSSLKAFRGSPYVLLLSFLVSSMTLVSIFSTSSVKVSPSFRHSEECAVMIPQNLTDVVFTSDVPDYTAQLNTALTLGTYLSPLNPCDLEDGVKCSYNVDFIGPGFDCQDVTEASNATQFITSGSARRFEVVNQFGAFIAPQTEPDFLQMQVSVQTWDIPRSIYQAANCTGVLRSYSISVSHNSTSIINVTETQVISPVYANMTTAPCTFAETYLSQIMSLLAGLSVSTDYGEADRQDGSGRYGKTFMEGSLGALGNLQLDGNITFRDNMTVALEELAQNASMSLLSGKIIIPGTTRLLEGVNETCTYSFTAYTYSPHRLFLTYGIAIFVTALCAAWGAYTIRQTGVEESMDFSRILRAVLNEKLYRVKEKLEMDTRLKANESVRGEMVPALS</sequence>
<reference evidence="3 4" key="1">
    <citation type="submission" date="2015-04" db="EMBL/GenBank/DDBJ databases">
        <title>Complete genome sequence of Schizopora paradoxa KUC8140, a cosmopolitan wood degrader in East Asia.</title>
        <authorList>
            <consortium name="DOE Joint Genome Institute"/>
            <person name="Min B."/>
            <person name="Park H."/>
            <person name="Jang Y."/>
            <person name="Kim J.-J."/>
            <person name="Kim K.H."/>
            <person name="Pangilinan J."/>
            <person name="Lipzen A."/>
            <person name="Riley R."/>
            <person name="Grigoriev I.V."/>
            <person name="Spatafora J.W."/>
            <person name="Choi I.-G."/>
        </authorList>
    </citation>
    <scope>NUCLEOTIDE SEQUENCE [LARGE SCALE GENOMIC DNA]</scope>
    <source>
        <strain evidence="3 4">KUC8140</strain>
    </source>
</reference>
<feature type="region of interest" description="Disordered" evidence="1">
    <location>
        <begin position="270"/>
        <end position="293"/>
    </location>
</feature>
<evidence type="ECO:0000313" key="3">
    <source>
        <dbReference type="EMBL" id="KLO12659.1"/>
    </source>
</evidence>
<protein>
    <submittedName>
        <fullName evidence="3">Uncharacterized protein</fullName>
    </submittedName>
</protein>
<feature type="transmembrane region" description="Helical" evidence="2">
    <location>
        <begin position="737"/>
        <end position="758"/>
    </location>
</feature>
<keyword evidence="2" id="KW-0812">Transmembrane</keyword>
<keyword evidence="4" id="KW-1185">Reference proteome</keyword>
<keyword evidence="2" id="KW-1133">Transmembrane helix</keyword>
<proteinExistence type="predicted"/>
<dbReference type="OrthoDB" id="5340195at2759"/>
<keyword evidence="2" id="KW-0472">Membrane</keyword>
<name>A0A0H2RLB0_9AGAM</name>
<dbReference type="PANTHER" id="PTHR35041:SF6">
    <property type="entry name" value="FORMYLMETHIONINE DEFORMYLASE-LIKE PROTEIN-RELATED"/>
    <property type="match status" value="1"/>
</dbReference>
<organism evidence="3 4">
    <name type="scientific">Schizopora paradoxa</name>
    <dbReference type="NCBI Taxonomy" id="27342"/>
    <lineage>
        <taxon>Eukaryota</taxon>
        <taxon>Fungi</taxon>
        <taxon>Dikarya</taxon>
        <taxon>Basidiomycota</taxon>
        <taxon>Agaricomycotina</taxon>
        <taxon>Agaricomycetes</taxon>
        <taxon>Hymenochaetales</taxon>
        <taxon>Schizoporaceae</taxon>
        <taxon>Schizopora</taxon>
    </lineage>
</organism>